<feature type="region of interest" description="Disordered" evidence="1">
    <location>
        <begin position="406"/>
        <end position="439"/>
    </location>
</feature>
<evidence type="ECO:0000313" key="2">
    <source>
        <dbReference type="EMBL" id="PNR38110.1"/>
    </source>
</evidence>
<dbReference type="PANTHER" id="PTHR34665:SF4">
    <property type="entry name" value="DUF3741 DOMAIN-CONTAINING PROTEIN"/>
    <property type="match status" value="1"/>
</dbReference>
<dbReference type="Proteomes" id="UP000006727">
    <property type="component" value="Chromosome 16"/>
</dbReference>
<dbReference type="PANTHER" id="PTHR34665">
    <property type="entry name" value="DUF3741 DOMAIN-CONTAINING PROTEIN"/>
    <property type="match status" value="1"/>
</dbReference>
<dbReference type="EnsemblPlants" id="Pp3c16_19230V3.2">
    <property type="protein sequence ID" value="Pp3c16_19230V3.2"/>
    <property type="gene ID" value="Pp3c16_19230"/>
</dbReference>
<keyword evidence="4" id="KW-1185">Reference proteome</keyword>
<accession>A0A2K1J9A1</accession>
<dbReference type="EMBL" id="ABEU02000016">
    <property type="protein sequence ID" value="PNR38110.1"/>
    <property type="molecule type" value="Genomic_DNA"/>
</dbReference>
<reference evidence="2 4" key="1">
    <citation type="journal article" date="2008" name="Science">
        <title>The Physcomitrella genome reveals evolutionary insights into the conquest of land by plants.</title>
        <authorList>
            <person name="Rensing S."/>
            <person name="Lang D."/>
            <person name="Zimmer A."/>
            <person name="Terry A."/>
            <person name="Salamov A."/>
            <person name="Shapiro H."/>
            <person name="Nishiyama T."/>
            <person name="Perroud P.-F."/>
            <person name="Lindquist E."/>
            <person name="Kamisugi Y."/>
            <person name="Tanahashi T."/>
            <person name="Sakakibara K."/>
            <person name="Fujita T."/>
            <person name="Oishi K."/>
            <person name="Shin-I T."/>
            <person name="Kuroki Y."/>
            <person name="Toyoda A."/>
            <person name="Suzuki Y."/>
            <person name="Hashimoto A."/>
            <person name="Yamaguchi K."/>
            <person name="Sugano A."/>
            <person name="Kohara Y."/>
            <person name="Fujiyama A."/>
            <person name="Anterola A."/>
            <person name="Aoki S."/>
            <person name="Ashton N."/>
            <person name="Barbazuk W.B."/>
            <person name="Barker E."/>
            <person name="Bennetzen J."/>
            <person name="Bezanilla M."/>
            <person name="Blankenship R."/>
            <person name="Cho S.H."/>
            <person name="Dutcher S."/>
            <person name="Estelle M."/>
            <person name="Fawcett J.A."/>
            <person name="Gundlach H."/>
            <person name="Hanada K."/>
            <person name="Heyl A."/>
            <person name="Hicks K.A."/>
            <person name="Hugh J."/>
            <person name="Lohr M."/>
            <person name="Mayer K."/>
            <person name="Melkozernov A."/>
            <person name="Murata T."/>
            <person name="Nelson D."/>
            <person name="Pils B."/>
            <person name="Prigge M."/>
            <person name="Reiss B."/>
            <person name="Renner T."/>
            <person name="Rombauts S."/>
            <person name="Rushton P."/>
            <person name="Sanderfoot A."/>
            <person name="Schween G."/>
            <person name="Shiu S.-H."/>
            <person name="Stueber K."/>
            <person name="Theodoulou F.L."/>
            <person name="Tu H."/>
            <person name="Van de Peer Y."/>
            <person name="Verrier P.J."/>
            <person name="Waters E."/>
            <person name="Wood A."/>
            <person name="Yang L."/>
            <person name="Cove D."/>
            <person name="Cuming A."/>
            <person name="Hasebe M."/>
            <person name="Lucas S."/>
            <person name="Mishler D.B."/>
            <person name="Reski R."/>
            <person name="Grigoriev I."/>
            <person name="Quatrano R.S."/>
            <person name="Boore J.L."/>
        </authorList>
    </citation>
    <scope>NUCLEOTIDE SEQUENCE [LARGE SCALE GENOMIC DNA]</scope>
    <source>
        <strain evidence="3 4">cv. Gransden 2004</strain>
    </source>
</reference>
<feature type="compositionally biased region" description="Basic and acidic residues" evidence="1">
    <location>
        <begin position="143"/>
        <end position="156"/>
    </location>
</feature>
<sequence length="466" mass="54721">MKHAITQKSESEAAAPKWDAGSTLFDSFEFDSLMKTLDQAVQVVGSNPTKEAADGDADHDEAPPMIVVYSPKHSTNRPDMPHAPPQRLYNQFYSRSFPVRRDGVDECQLDAVNETRSLQRARSYNLVRNGDYVYDHGYDDGEGKDRQLFDSSKQETSKGGCHRQPDHHHHHNKWKSFLHSLHLDGGRGGLFHSFHRSHSQVVPDESLKTRDHRNRGRKPFEESEYGLGAYSDTSSEEFDAHFHRNNVHVSKDVDIPSDKDDDDHGHHHLYFWKFVYKAILSSPFCRQRQLLSEAEESEMEEKFYENNKELHQGHHYKRVWSSLSSMLRHHDRNHENEHQLKHNHIHHGQSHDSKHDLIHGDEHPSLQRQQHEEHKHQYQHHRYHHHHYHYAQSEFEDFELTIQAKSRRSSRSSFEEKARRFSIEGSDSPKAPRNSLEDRDRTWVNPWEATKIGNLSKDSLENFRHI</sequence>
<evidence type="ECO:0000313" key="4">
    <source>
        <dbReference type="Proteomes" id="UP000006727"/>
    </source>
</evidence>
<reference evidence="2 4" key="2">
    <citation type="journal article" date="2018" name="Plant J.">
        <title>The Physcomitrella patens chromosome-scale assembly reveals moss genome structure and evolution.</title>
        <authorList>
            <person name="Lang D."/>
            <person name="Ullrich K.K."/>
            <person name="Murat F."/>
            <person name="Fuchs J."/>
            <person name="Jenkins J."/>
            <person name="Haas F.B."/>
            <person name="Piednoel M."/>
            <person name="Gundlach H."/>
            <person name="Van Bel M."/>
            <person name="Meyberg R."/>
            <person name="Vives C."/>
            <person name="Morata J."/>
            <person name="Symeonidi A."/>
            <person name="Hiss M."/>
            <person name="Muchero W."/>
            <person name="Kamisugi Y."/>
            <person name="Saleh O."/>
            <person name="Blanc G."/>
            <person name="Decker E.L."/>
            <person name="van Gessel N."/>
            <person name="Grimwood J."/>
            <person name="Hayes R.D."/>
            <person name="Graham S.W."/>
            <person name="Gunter L.E."/>
            <person name="McDaniel S.F."/>
            <person name="Hoernstein S.N.W."/>
            <person name="Larsson A."/>
            <person name="Li F.W."/>
            <person name="Perroud P.F."/>
            <person name="Phillips J."/>
            <person name="Ranjan P."/>
            <person name="Rokshar D.S."/>
            <person name="Rothfels C.J."/>
            <person name="Schneider L."/>
            <person name="Shu S."/>
            <person name="Stevenson D.W."/>
            <person name="Thummler F."/>
            <person name="Tillich M."/>
            <person name="Villarreal Aguilar J.C."/>
            <person name="Widiez T."/>
            <person name="Wong G.K."/>
            <person name="Wymore A."/>
            <person name="Zhang Y."/>
            <person name="Zimmer A.D."/>
            <person name="Quatrano R.S."/>
            <person name="Mayer K.F.X."/>
            <person name="Goodstein D."/>
            <person name="Casacuberta J.M."/>
            <person name="Vandepoele K."/>
            <person name="Reski R."/>
            <person name="Cuming A.C."/>
            <person name="Tuskan G.A."/>
            <person name="Maumus F."/>
            <person name="Salse J."/>
            <person name="Schmutz J."/>
            <person name="Rensing S.A."/>
        </authorList>
    </citation>
    <scope>NUCLEOTIDE SEQUENCE [LARGE SCALE GENOMIC DNA]</scope>
    <source>
        <strain evidence="3 4">cv. Gransden 2004</strain>
    </source>
</reference>
<dbReference type="Gramene" id="Pp3c16_19230V3.1">
    <property type="protein sequence ID" value="Pp3c16_19230V3.1"/>
    <property type="gene ID" value="Pp3c16_19230"/>
</dbReference>
<dbReference type="InParanoid" id="A0A2K1J9A1"/>
<dbReference type="EnsemblPlants" id="Pp3c16_19230V3.1">
    <property type="protein sequence ID" value="Pp3c16_19230V3.1"/>
    <property type="gene ID" value="Pp3c16_19230"/>
</dbReference>
<feature type="region of interest" description="Disordered" evidence="1">
    <location>
        <begin position="143"/>
        <end position="170"/>
    </location>
</feature>
<dbReference type="AlphaFoldDB" id="A0A2K1J9A1"/>
<evidence type="ECO:0000256" key="1">
    <source>
        <dbReference type="SAM" id="MobiDB-lite"/>
    </source>
</evidence>
<feature type="compositionally biased region" description="Basic and acidic residues" evidence="1">
    <location>
        <begin position="413"/>
        <end position="422"/>
    </location>
</feature>
<organism evidence="2">
    <name type="scientific">Physcomitrium patens</name>
    <name type="common">Spreading-leaved earth moss</name>
    <name type="synonym">Physcomitrella patens</name>
    <dbReference type="NCBI Taxonomy" id="3218"/>
    <lineage>
        <taxon>Eukaryota</taxon>
        <taxon>Viridiplantae</taxon>
        <taxon>Streptophyta</taxon>
        <taxon>Embryophyta</taxon>
        <taxon>Bryophyta</taxon>
        <taxon>Bryophytina</taxon>
        <taxon>Bryopsida</taxon>
        <taxon>Funariidae</taxon>
        <taxon>Funariales</taxon>
        <taxon>Funariaceae</taxon>
        <taxon>Physcomitrium</taxon>
    </lineage>
</organism>
<feature type="compositionally biased region" description="Basic and acidic residues" evidence="1">
    <location>
        <begin position="349"/>
        <end position="360"/>
    </location>
</feature>
<name>A0A2K1J9A1_PHYPA</name>
<reference evidence="3" key="3">
    <citation type="submission" date="2020-12" db="UniProtKB">
        <authorList>
            <consortium name="EnsemblPlants"/>
        </authorList>
    </citation>
    <scope>IDENTIFICATION</scope>
</reference>
<dbReference type="Gramene" id="Pp3c16_19230V3.2">
    <property type="protein sequence ID" value="Pp3c16_19230V3.2"/>
    <property type="gene ID" value="Pp3c16_19230"/>
</dbReference>
<feature type="compositionally biased region" description="Basic and acidic residues" evidence="1">
    <location>
        <begin position="366"/>
        <end position="376"/>
    </location>
</feature>
<evidence type="ECO:0000313" key="3">
    <source>
        <dbReference type="EnsemblPlants" id="Pp3c16_19230V3.1"/>
    </source>
</evidence>
<feature type="region of interest" description="Disordered" evidence="1">
    <location>
        <begin position="366"/>
        <end position="385"/>
    </location>
</feature>
<gene>
    <name evidence="2" type="ORF">PHYPA_021221</name>
</gene>
<protein>
    <submittedName>
        <fullName evidence="2 3">Uncharacterized protein</fullName>
    </submittedName>
</protein>
<feature type="region of interest" description="Disordered" evidence="1">
    <location>
        <begin position="341"/>
        <end position="360"/>
    </location>
</feature>
<proteinExistence type="predicted"/>